<evidence type="ECO:0000313" key="2">
    <source>
        <dbReference type="EMBL" id="MBI2052417.1"/>
    </source>
</evidence>
<reference evidence="2" key="1">
    <citation type="submission" date="2020-07" db="EMBL/GenBank/DDBJ databases">
        <title>Huge and variable diversity of episymbiotic CPR bacteria and DPANN archaea in groundwater ecosystems.</title>
        <authorList>
            <person name="He C.Y."/>
            <person name="Keren R."/>
            <person name="Whittaker M."/>
            <person name="Farag I.F."/>
            <person name="Doudna J."/>
            <person name="Cate J.H.D."/>
            <person name="Banfield J.F."/>
        </authorList>
    </citation>
    <scope>NUCLEOTIDE SEQUENCE</scope>
    <source>
        <strain evidence="2">NC_groundwater_191_Ag_S-0.1um_45_8</strain>
    </source>
</reference>
<gene>
    <name evidence="2" type="ORF">HYT38_01935</name>
</gene>
<evidence type="ECO:0000313" key="3">
    <source>
        <dbReference type="Proteomes" id="UP000786662"/>
    </source>
</evidence>
<dbReference type="InterPro" id="IPR043504">
    <property type="entry name" value="Peptidase_S1_PA_chymotrypsin"/>
</dbReference>
<name>A0A9D6HSN9_9BACT</name>
<accession>A0A9D6HSN9</accession>
<dbReference type="SUPFAM" id="SSF50494">
    <property type="entry name" value="Trypsin-like serine proteases"/>
    <property type="match status" value="1"/>
</dbReference>
<dbReference type="Proteomes" id="UP000786662">
    <property type="component" value="Unassembled WGS sequence"/>
</dbReference>
<proteinExistence type="predicted"/>
<comment type="caution">
    <text evidence="2">The sequence shown here is derived from an EMBL/GenBank/DDBJ whole genome shotgun (WGS) entry which is preliminary data.</text>
</comment>
<evidence type="ECO:0000256" key="1">
    <source>
        <dbReference type="SAM" id="MobiDB-lite"/>
    </source>
</evidence>
<dbReference type="Gene3D" id="2.40.10.10">
    <property type="entry name" value="Trypsin-like serine proteases"/>
    <property type="match status" value="1"/>
</dbReference>
<feature type="region of interest" description="Disordered" evidence="1">
    <location>
        <begin position="30"/>
        <end position="71"/>
    </location>
</feature>
<dbReference type="EMBL" id="JACOYY010000058">
    <property type="protein sequence ID" value="MBI2052417.1"/>
    <property type="molecule type" value="Genomic_DNA"/>
</dbReference>
<sequence length="338" mass="37339">MRFFVYLLMILAGFVFFIYRQENFDQPDPITPLSPISSPVTPLTDTATATPTKKTENPATQPTSVPAPKPQPAIDQNTLDQIQAKLNQTTQALQDLEKPAPLPPARISQEELYNKAATRVVNFFCQQGNQIKAASGIIISPAGHILTNAHVAEGYDGNFECAIRQGSPARNLGYAKIVMFPQAYALAATRQEQADNDVSIWKLTRLANGDPLPKTMDYYSIDPTYYPQINQPLSTFSYPSELLGYETILRSLNMFFAETIVNDFDRDLILSSTGLSSQVGSSGGILVDVYTNQFAGLIFAVSKDEEISKRKLFSLTPFSVNRVVQTETGFSLDIFLSK</sequence>
<dbReference type="InterPro" id="IPR009003">
    <property type="entry name" value="Peptidase_S1_PA"/>
</dbReference>
<dbReference type="Pfam" id="PF13365">
    <property type="entry name" value="Trypsin_2"/>
    <property type="match status" value="1"/>
</dbReference>
<dbReference type="AlphaFoldDB" id="A0A9D6HSN9"/>
<protein>
    <submittedName>
        <fullName evidence="2">Trypsin-like peptidase domain-containing protein</fullName>
    </submittedName>
</protein>
<organism evidence="2 3">
    <name type="scientific">Candidatus Sungiibacteriota bacterium</name>
    <dbReference type="NCBI Taxonomy" id="2750080"/>
    <lineage>
        <taxon>Bacteria</taxon>
        <taxon>Candidatus Sungiibacteriota</taxon>
    </lineage>
</organism>
<feature type="compositionally biased region" description="Low complexity" evidence="1">
    <location>
        <begin position="41"/>
        <end position="60"/>
    </location>
</feature>